<dbReference type="InterPro" id="IPR014094">
    <property type="entry name" value="LpoB"/>
</dbReference>
<dbReference type="Gene3D" id="3.40.50.10610">
    <property type="entry name" value="ABC-type transport auxiliary lipoprotein component"/>
    <property type="match status" value="1"/>
</dbReference>
<sequence>MKKRVLIAMLSVVGFLTITSCSRKITRVATDEQIDISGRWNDTDARLSAEALSSQIVMGDWINEYKVTTGKKPAVIVGLVRNKSHEHIDAELFTIEVEKALVKYQKAKVVQGGEMRNELRAERADQQTNSSVSTMKKFGLETGADFMLQGTINSVVDALKKQKVVYYQVDLVLTNIQTNEKVWFGDKKIKKFIKN</sequence>
<evidence type="ECO:0000313" key="1">
    <source>
        <dbReference type="EMBL" id="NIJ44551.1"/>
    </source>
</evidence>
<organism evidence="1 2">
    <name type="scientific">Wenyingzhuangia heitensis</name>
    <dbReference type="NCBI Taxonomy" id="1487859"/>
    <lineage>
        <taxon>Bacteria</taxon>
        <taxon>Pseudomonadati</taxon>
        <taxon>Bacteroidota</taxon>
        <taxon>Flavobacteriia</taxon>
        <taxon>Flavobacteriales</taxon>
        <taxon>Flavobacteriaceae</taxon>
        <taxon>Wenyingzhuangia</taxon>
    </lineage>
</organism>
<dbReference type="Proteomes" id="UP000745859">
    <property type="component" value="Unassembled WGS sequence"/>
</dbReference>
<dbReference type="RefSeq" id="WP_167184759.1">
    <property type="nucleotide sequence ID" value="NZ_JAASQL010000001.1"/>
</dbReference>
<accession>A0ABX0UBL3</accession>
<dbReference type="EMBL" id="JAASQL010000001">
    <property type="protein sequence ID" value="NIJ44551.1"/>
    <property type="molecule type" value="Genomic_DNA"/>
</dbReference>
<comment type="caution">
    <text evidence="1">The sequence shown here is derived from an EMBL/GenBank/DDBJ whole genome shotgun (WGS) entry which is preliminary data.</text>
</comment>
<dbReference type="PROSITE" id="PS51257">
    <property type="entry name" value="PROKAR_LIPOPROTEIN"/>
    <property type="match status" value="1"/>
</dbReference>
<name>A0ABX0UBL3_9FLAO</name>
<proteinExistence type="predicted"/>
<gene>
    <name evidence="1" type="ORF">FHR24_000990</name>
</gene>
<evidence type="ECO:0000313" key="2">
    <source>
        <dbReference type="Proteomes" id="UP000745859"/>
    </source>
</evidence>
<keyword evidence="2" id="KW-1185">Reference proteome</keyword>
<dbReference type="Pfam" id="PF13036">
    <property type="entry name" value="LpoB"/>
    <property type="match status" value="1"/>
</dbReference>
<protein>
    <recommendedName>
        <fullName evidence="3">Penicillin-binding protein activator LpoB</fullName>
    </recommendedName>
</protein>
<reference evidence="1 2" key="1">
    <citation type="submission" date="2020-03" db="EMBL/GenBank/DDBJ databases">
        <title>Genomic Encyclopedia of Type Strains, Phase IV (KMG-IV): sequencing the most valuable type-strain genomes for metagenomic binning, comparative biology and taxonomic classification.</title>
        <authorList>
            <person name="Goeker M."/>
        </authorList>
    </citation>
    <scope>NUCLEOTIDE SEQUENCE [LARGE SCALE GENOMIC DNA]</scope>
    <source>
        <strain evidence="1 2">DSM 101599</strain>
    </source>
</reference>
<evidence type="ECO:0008006" key="3">
    <source>
        <dbReference type="Google" id="ProtNLM"/>
    </source>
</evidence>